<organism evidence="10 11">
    <name type="scientific">Anaerobiospirillum thomasii</name>
    <dbReference type="NCBI Taxonomy" id="179995"/>
    <lineage>
        <taxon>Bacteria</taxon>
        <taxon>Pseudomonadati</taxon>
        <taxon>Pseudomonadota</taxon>
        <taxon>Gammaproteobacteria</taxon>
        <taxon>Aeromonadales</taxon>
        <taxon>Succinivibrionaceae</taxon>
        <taxon>Anaerobiospirillum</taxon>
    </lineage>
</organism>
<dbReference type="InterPro" id="IPR016192">
    <property type="entry name" value="APOBEC/CMP_deaminase_Zn-bd"/>
</dbReference>
<proteinExistence type="inferred from homology"/>
<dbReference type="EC" id="3.5.4.33" evidence="8"/>
<dbReference type="PANTHER" id="PTHR11079">
    <property type="entry name" value="CYTOSINE DEAMINASE FAMILY MEMBER"/>
    <property type="match status" value="1"/>
</dbReference>
<accession>A0A2X0V7P3</accession>
<dbReference type="HAMAP" id="MF_00972">
    <property type="entry name" value="tRNA_aden_deaminase"/>
    <property type="match status" value="1"/>
</dbReference>
<dbReference type="EMBL" id="UAPV01000001">
    <property type="protein sequence ID" value="SPT70474.1"/>
    <property type="molecule type" value="Genomic_DNA"/>
</dbReference>
<dbReference type="NCBIfam" id="NF008113">
    <property type="entry name" value="PRK10860.1"/>
    <property type="match status" value="1"/>
</dbReference>
<dbReference type="InterPro" id="IPR028883">
    <property type="entry name" value="tRNA_aden_deaminase"/>
</dbReference>
<comment type="similarity">
    <text evidence="1">Belongs to the cytidine and deoxycytidylate deaminase family. ADAT2 subfamily.</text>
</comment>
<evidence type="ECO:0000256" key="4">
    <source>
        <dbReference type="ARBA" id="ARBA00022723"/>
    </source>
</evidence>
<evidence type="ECO:0000313" key="11">
    <source>
        <dbReference type="Proteomes" id="UP000250086"/>
    </source>
</evidence>
<dbReference type="PROSITE" id="PS00903">
    <property type="entry name" value="CYT_DCMP_DEAMINASES_1"/>
    <property type="match status" value="1"/>
</dbReference>
<keyword evidence="3 8" id="KW-0819">tRNA processing</keyword>
<dbReference type="SUPFAM" id="SSF53927">
    <property type="entry name" value="Cytidine deaminase-like"/>
    <property type="match status" value="1"/>
</dbReference>
<keyword evidence="5 8" id="KW-0378">Hydrolase</keyword>
<keyword evidence="4 8" id="KW-0479">Metal-binding</keyword>
<feature type="binding site" evidence="8">
    <location>
        <position position="91"/>
    </location>
    <ligand>
        <name>Zn(2+)</name>
        <dbReference type="ChEBI" id="CHEBI:29105"/>
        <note>catalytic</note>
    </ligand>
</feature>
<evidence type="ECO:0000256" key="6">
    <source>
        <dbReference type="ARBA" id="ARBA00022833"/>
    </source>
</evidence>
<dbReference type="CDD" id="cd01285">
    <property type="entry name" value="nucleoside_deaminase"/>
    <property type="match status" value="1"/>
</dbReference>
<feature type="binding site" evidence="8">
    <location>
        <position position="58"/>
    </location>
    <ligand>
        <name>Zn(2+)</name>
        <dbReference type="ChEBI" id="CHEBI:29105"/>
        <note>catalytic</note>
    </ligand>
</feature>
<dbReference type="PANTHER" id="PTHR11079:SF202">
    <property type="entry name" value="TRNA-SPECIFIC ADENOSINE DEAMINASE"/>
    <property type="match status" value="1"/>
</dbReference>
<dbReference type="FunFam" id="3.40.140.10:FF:000005">
    <property type="entry name" value="tRNA-specific adenosine deaminase"/>
    <property type="match status" value="1"/>
</dbReference>
<name>A0A2X0V7P3_9GAMM</name>
<dbReference type="RefSeq" id="WP_113744540.1">
    <property type="nucleotide sequence ID" value="NZ_UAPV01000001.1"/>
</dbReference>
<dbReference type="InterPro" id="IPR016193">
    <property type="entry name" value="Cytidine_deaminase-like"/>
</dbReference>
<dbReference type="Pfam" id="PF00383">
    <property type="entry name" value="dCMP_cyt_deam_1"/>
    <property type="match status" value="1"/>
</dbReference>
<sequence>MSETAVDHEFYMRLALEQAKIAYSLGEVPVGAVIVDDKGSIIGSGMNRVITDSDPSAHAEIVAMRKAGISIGNYRLVKLNMYVTLEPCLMCTGAMIHARIDNLYFGAFDLKTGACSSVFNIINDTRHNHQIHFKGGILQSECAHMLQSFFKERRQAHRLSKSGV</sequence>
<comment type="function">
    <text evidence="8">Catalyzes the deamination of adenosine to inosine at the wobble position 34 of tRNA(Arg2).</text>
</comment>
<dbReference type="InterPro" id="IPR002125">
    <property type="entry name" value="CMP_dCMP_dom"/>
</dbReference>
<comment type="catalytic activity">
    <reaction evidence="7 8">
        <text>adenosine(34) in tRNA + H2O + H(+) = inosine(34) in tRNA + NH4(+)</text>
        <dbReference type="Rhea" id="RHEA:43168"/>
        <dbReference type="Rhea" id="RHEA-COMP:10373"/>
        <dbReference type="Rhea" id="RHEA-COMP:10374"/>
        <dbReference type="ChEBI" id="CHEBI:15377"/>
        <dbReference type="ChEBI" id="CHEBI:15378"/>
        <dbReference type="ChEBI" id="CHEBI:28938"/>
        <dbReference type="ChEBI" id="CHEBI:74411"/>
        <dbReference type="ChEBI" id="CHEBI:82852"/>
        <dbReference type="EC" id="3.5.4.33"/>
    </reaction>
</comment>
<reference evidence="10 11" key="1">
    <citation type="submission" date="2018-06" db="EMBL/GenBank/DDBJ databases">
        <authorList>
            <consortium name="Pathogen Informatics"/>
            <person name="Doyle S."/>
        </authorList>
    </citation>
    <scope>NUCLEOTIDE SEQUENCE [LARGE SCALE GENOMIC DNA]</scope>
    <source>
        <strain evidence="10 11">NCTC13093</strain>
    </source>
</reference>
<dbReference type="GO" id="GO:0008270">
    <property type="term" value="F:zinc ion binding"/>
    <property type="evidence" value="ECO:0007669"/>
    <property type="project" value="UniProtKB-UniRule"/>
</dbReference>
<evidence type="ECO:0000256" key="3">
    <source>
        <dbReference type="ARBA" id="ARBA00022694"/>
    </source>
</evidence>
<protein>
    <recommendedName>
        <fullName evidence="8">tRNA-specific adenosine deaminase</fullName>
        <ecNumber evidence="8">3.5.4.33</ecNumber>
    </recommendedName>
</protein>
<keyword evidence="11" id="KW-1185">Reference proteome</keyword>
<evidence type="ECO:0000256" key="5">
    <source>
        <dbReference type="ARBA" id="ARBA00022801"/>
    </source>
</evidence>
<dbReference type="GO" id="GO:0052717">
    <property type="term" value="F:tRNA-specific adenosine-34 deaminase activity"/>
    <property type="evidence" value="ECO:0007669"/>
    <property type="project" value="UniProtKB-UniRule"/>
</dbReference>
<keyword evidence="6 8" id="KW-0862">Zinc</keyword>
<evidence type="ECO:0000259" key="9">
    <source>
        <dbReference type="PROSITE" id="PS51747"/>
    </source>
</evidence>
<evidence type="ECO:0000256" key="8">
    <source>
        <dbReference type="HAMAP-Rule" id="MF_00972"/>
    </source>
</evidence>
<feature type="domain" description="CMP/dCMP-type deaminase" evidence="9">
    <location>
        <begin position="6"/>
        <end position="117"/>
    </location>
</feature>
<evidence type="ECO:0000256" key="7">
    <source>
        <dbReference type="ARBA" id="ARBA00048045"/>
    </source>
</evidence>
<comment type="subunit">
    <text evidence="2 8">Homodimer.</text>
</comment>
<gene>
    <name evidence="8 10" type="primary">tadA</name>
    <name evidence="10" type="ORF">NCTC13093_01889</name>
</gene>
<feature type="binding site" evidence="8">
    <location>
        <position position="88"/>
    </location>
    <ligand>
        <name>Zn(2+)</name>
        <dbReference type="ChEBI" id="CHEBI:29105"/>
        <note>catalytic</note>
    </ligand>
</feature>
<dbReference type="GO" id="GO:0002100">
    <property type="term" value="P:tRNA wobble adenosine to inosine editing"/>
    <property type="evidence" value="ECO:0007669"/>
    <property type="project" value="UniProtKB-UniRule"/>
</dbReference>
<comment type="cofactor">
    <cofactor evidence="8">
        <name>Zn(2+)</name>
        <dbReference type="ChEBI" id="CHEBI:29105"/>
    </cofactor>
    <text evidence="8">Binds 1 zinc ion per subunit.</text>
</comment>
<feature type="active site" description="Proton donor" evidence="8">
    <location>
        <position position="60"/>
    </location>
</feature>
<evidence type="ECO:0000313" key="10">
    <source>
        <dbReference type="EMBL" id="SPT70474.1"/>
    </source>
</evidence>
<dbReference type="Proteomes" id="UP000250086">
    <property type="component" value="Unassembled WGS sequence"/>
</dbReference>
<dbReference type="Gene3D" id="3.40.140.10">
    <property type="entry name" value="Cytidine Deaminase, domain 2"/>
    <property type="match status" value="1"/>
</dbReference>
<evidence type="ECO:0000256" key="2">
    <source>
        <dbReference type="ARBA" id="ARBA00011738"/>
    </source>
</evidence>
<dbReference type="AlphaFoldDB" id="A0A2X0V7P3"/>
<dbReference type="PROSITE" id="PS51747">
    <property type="entry name" value="CYT_DCMP_DEAMINASES_2"/>
    <property type="match status" value="1"/>
</dbReference>
<evidence type="ECO:0000256" key="1">
    <source>
        <dbReference type="ARBA" id="ARBA00010669"/>
    </source>
</evidence>